<comment type="caution">
    <text evidence="9">The sequence shown here is derived from an EMBL/GenBank/DDBJ whole genome shotgun (WGS) entry which is preliminary data.</text>
</comment>
<evidence type="ECO:0000256" key="4">
    <source>
        <dbReference type="PROSITE-ProRule" id="PRU00284"/>
    </source>
</evidence>
<accession>A0A7Y0AZF2</accession>
<evidence type="ECO:0000259" key="5">
    <source>
        <dbReference type="PROSITE" id="PS50111"/>
    </source>
</evidence>
<dbReference type="InterPro" id="IPR000700">
    <property type="entry name" value="PAS-assoc_C"/>
</dbReference>
<evidence type="ECO:0000256" key="2">
    <source>
        <dbReference type="ARBA" id="ARBA00022500"/>
    </source>
</evidence>
<dbReference type="PROSITE" id="PS50111">
    <property type="entry name" value="CHEMOTAXIS_TRANSDUC_2"/>
    <property type="match status" value="1"/>
</dbReference>
<protein>
    <submittedName>
        <fullName evidence="9">PAS domain S-box protein</fullName>
    </submittedName>
</protein>
<dbReference type="AlphaFoldDB" id="A0A7Y0AZF2"/>
<dbReference type="CDD" id="cd11386">
    <property type="entry name" value="MCP_signal"/>
    <property type="match status" value="1"/>
</dbReference>
<evidence type="ECO:0000256" key="1">
    <source>
        <dbReference type="ARBA" id="ARBA00004370"/>
    </source>
</evidence>
<dbReference type="EMBL" id="JABBGK010000004">
    <property type="protein sequence ID" value="NML76172.1"/>
    <property type="molecule type" value="Genomic_DNA"/>
</dbReference>
<dbReference type="InterPro" id="IPR013655">
    <property type="entry name" value="PAS_fold_3"/>
</dbReference>
<dbReference type="InterPro" id="IPR051310">
    <property type="entry name" value="MCP_chemotaxis"/>
</dbReference>
<dbReference type="InterPro" id="IPR003660">
    <property type="entry name" value="HAMP_dom"/>
</dbReference>
<feature type="domain" description="PAS" evidence="6">
    <location>
        <begin position="137"/>
        <end position="176"/>
    </location>
</feature>
<dbReference type="SMART" id="SM00091">
    <property type="entry name" value="PAS"/>
    <property type="match status" value="2"/>
</dbReference>
<dbReference type="CDD" id="cd00130">
    <property type="entry name" value="PAS"/>
    <property type="match status" value="2"/>
</dbReference>
<reference evidence="9 10" key="1">
    <citation type="submission" date="2020-04" db="EMBL/GenBank/DDBJ databases">
        <title>Rhizobium sp. S-51 isolated from soil.</title>
        <authorList>
            <person name="Dahal R.H."/>
        </authorList>
    </citation>
    <scope>NUCLEOTIDE SEQUENCE [LARGE SCALE GENOMIC DNA]</scope>
    <source>
        <strain evidence="9 10">S-51</strain>
    </source>
</reference>
<comment type="subcellular location">
    <subcellularLocation>
        <location evidence="1">Membrane</location>
    </subcellularLocation>
</comment>
<dbReference type="InterPro" id="IPR004089">
    <property type="entry name" value="MCPsignal_dom"/>
</dbReference>
<keyword evidence="4" id="KW-0807">Transducer</keyword>
<dbReference type="GO" id="GO:0006935">
    <property type="term" value="P:chemotaxis"/>
    <property type="evidence" value="ECO:0007669"/>
    <property type="project" value="UniProtKB-KW"/>
</dbReference>
<comment type="similarity">
    <text evidence="3">Belongs to the methyl-accepting chemotaxis (MCP) protein family.</text>
</comment>
<dbReference type="Pfam" id="PF08447">
    <property type="entry name" value="PAS_3"/>
    <property type="match status" value="2"/>
</dbReference>
<feature type="domain" description="Methyl-accepting transducer" evidence="5">
    <location>
        <begin position="303"/>
        <end position="532"/>
    </location>
</feature>
<keyword evidence="2" id="KW-0145">Chemotaxis</keyword>
<organism evidence="9 10">
    <name type="scientific">Rhizobium terricola</name>
    <dbReference type="NCBI Taxonomy" id="2728849"/>
    <lineage>
        <taxon>Bacteria</taxon>
        <taxon>Pseudomonadati</taxon>
        <taxon>Pseudomonadota</taxon>
        <taxon>Alphaproteobacteria</taxon>
        <taxon>Hyphomicrobiales</taxon>
        <taxon>Rhizobiaceae</taxon>
        <taxon>Rhizobium/Agrobacterium group</taxon>
        <taxon>Rhizobium</taxon>
    </lineage>
</organism>
<dbReference type="InterPro" id="IPR004090">
    <property type="entry name" value="Chemotax_Me-accpt_rcpt"/>
</dbReference>
<dbReference type="Gene3D" id="3.30.450.20">
    <property type="entry name" value="PAS domain"/>
    <property type="match status" value="2"/>
</dbReference>
<proteinExistence type="inferred from homology"/>
<evidence type="ECO:0000259" key="7">
    <source>
        <dbReference type="PROSITE" id="PS50113"/>
    </source>
</evidence>
<dbReference type="PANTHER" id="PTHR43531:SF11">
    <property type="entry name" value="METHYL-ACCEPTING CHEMOTAXIS PROTEIN 3"/>
    <property type="match status" value="1"/>
</dbReference>
<evidence type="ECO:0000313" key="10">
    <source>
        <dbReference type="Proteomes" id="UP000541470"/>
    </source>
</evidence>
<evidence type="ECO:0000313" key="9">
    <source>
        <dbReference type="EMBL" id="NML76172.1"/>
    </source>
</evidence>
<evidence type="ECO:0000259" key="8">
    <source>
        <dbReference type="PROSITE" id="PS50885"/>
    </source>
</evidence>
<dbReference type="InterPro" id="IPR035965">
    <property type="entry name" value="PAS-like_dom_sf"/>
</dbReference>
<name>A0A7Y0AZF2_9HYPH</name>
<sequence>MPTMPFGLGDDSRLVVDALSRSLAIIEFDLQGNILAANENFCRAVGYSPAEIVGKHHRIFVDQAEAASPAYREFWKGLAAGKFDQGQYKRFGKGGRAIWIEASYNPVLRRGKPVKVVKIATDITAEKLQSLDSNGKIEALTRSQAVIEFSPKGEILTANENFLKTLGYSLNEIVGQHHSMFCEKDYVAAAEYRAFWPSLAAGEFYAGQFTRVAKSGEKVHIQATYNPILDETGKVWKVVKFATDVSGRVRAMNELAAGLHRLADCNIRFTMDTPFEKEFEHLRHDFNTSIGRFQETLVEVLAETSALNSNSARMQGGSEELAKRSEQQAVSLEQTSAALTQITETIKDSTVRTNDTRALVQDARKAAMESVEVVNATVAAMGRIEGASKEISNIIDVIDEIAFQTNLLALNAGVEAARAGESGKGFAVVAQEVRELAQRSAKAAKEIADLISNSTAEVKEGVRLVADTGDSLNRIETFVHSIDVNVEAIANAAAEQSLRLSEINAAVNSLDQMTQQNSAMVGGMNSISQALAGGAAKLVELVDRFKLNRRKAIREAGSAEAATHTHRRVA</sequence>
<dbReference type="PROSITE" id="PS50885">
    <property type="entry name" value="HAMP"/>
    <property type="match status" value="1"/>
</dbReference>
<dbReference type="Gene3D" id="1.10.287.950">
    <property type="entry name" value="Methyl-accepting chemotaxis protein"/>
    <property type="match status" value="1"/>
</dbReference>
<dbReference type="PRINTS" id="PR00260">
    <property type="entry name" value="CHEMTRNSDUCR"/>
</dbReference>
<gene>
    <name evidence="9" type="ORF">HHL25_18715</name>
</gene>
<dbReference type="GO" id="GO:0007165">
    <property type="term" value="P:signal transduction"/>
    <property type="evidence" value="ECO:0007669"/>
    <property type="project" value="UniProtKB-KW"/>
</dbReference>
<feature type="domain" description="PAS" evidence="6">
    <location>
        <begin position="25"/>
        <end position="55"/>
    </location>
</feature>
<feature type="domain" description="HAMP" evidence="8">
    <location>
        <begin position="246"/>
        <end position="298"/>
    </location>
</feature>
<dbReference type="Pfam" id="PF00015">
    <property type="entry name" value="MCPsignal"/>
    <property type="match status" value="1"/>
</dbReference>
<dbReference type="InterPro" id="IPR000014">
    <property type="entry name" value="PAS"/>
</dbReference>
<dbReference type="GO" id="GO:0004888">
    <property type="term" value="F:transmembrane signaling receptor activity"/>
    <property type="evidence" value="ECO:0007669"/>
    <property type="project" value="InterPro"/>
</dbReference>
<keyword evidence="10" id="KW-1185">Reference proteome</keyword>
<dbReference type="SUPFAM" id="SSF55785">
    <property type="entry name" value="PYP-like sensor domain (PAS domain)"/>
    <property type="match status" value="2"/>
</dbReference>
<dbReference type="FunFam" id="1.10.287.950:FF:000001">
    <property type="entry name" value="Methyl-accepting chemotaxis sensory transducer"/>
    <property type="match status" value="1"/>
</dbReference>
<dbReference type="PROSITE" id="PS50112">
    <property type="entry name" value="PAS"/>
    <property type="match status" value="2"/>
</dbReference>
<dbReference type="PANTHER" id="PTHR43531">
    <property type="entry name" value="PROTEIN ICFG"/>
    <property type="match status" value="1"/>
</dbReference>
<feature type="domain" description="PAC" evidence="7">
    <location>
        <begin position="205"/>
        <end position="257"/>
    </location>
</feature>
<dbReference type="SMART" id="SM00086">
    <property type="entry name" value="PAC"/>
    <property type="match status" value="2"/>
</dbReference>
<dbReference type="Proteomes" id="UP000541470">
    <property type="component" value="Unassembled WGS sequence"/>
</dbReference>
<dbReference type="GO" id="GO:0016020">
    <property type="term" value="C:membrane"/>
    <property type="evidence" value="ECO:0007669"/>
    <property type="project" value="UniProtKB-SubCell"/>
</dbReference>
<dbReference type="SUPFAM" id="SSF58104">
    <property type="entry name" value="Methyl-accepting chemotaxis protein (MCP) signaling domain"/>
    <property type="match status" value="1"/>
</dbReference>
<dbReference type="SMART" id="SM00283">
    <property type="entry name" value="MA"/>
    <property type="match status" value="1"/>
</dbReference>
<evidence type="ECO:0000256" key="3">
    <source>
        <dbReference type="ARBA" id="ARBA00029447"/>
    </source>
</evidence>
<dbReference type="RefSeq" id="WP_169594511.1">
    <property type="nucleotide sequence ID" value="NZ_JABBGK010000004.1"/>
</dbReference>
<evidence type="ECO:0000259" key="6">
    <source>
        <dbReference type="PROSITE" id="PS50112"/>
    </source>
</evidence>
<dbReference type="PROSITE" id="PS50113">
    <property type="entry name" value="PAC"/>
    <property type="match status" value="1"/>
</dbReference>
<dbReference type="InterPro" id="IPR001610">
    <property type="entry name" value="PAC"/>
</dbReference>
<dbReference type="NCBIfam" id="TIGR00229">
    <property type="entry name" value="sensory_box"/>
    <property type="match status" value="2"/>
</dbReference>